<dbReference type="Gene3D" id="3.40.50.620">
    <property type="entry name" value="HUPs"/>
    <property type="match status" value="1"/>
</dbReference>
<dbReference type="Pfam" id="PF00733">
    <property type="entry name" value="Asn_synthase"/>
    <property type="match status" value="1"/>
</dbReference>
<dbReference type="Proteomes" id="UP000637720">
    <property type="component" value="Unassembled WGS sequence"/>
</dbReference>
<evidence type="ECO:0000256" key="8">
    <source>
        <dbReference type="ARBA" id="ARBA00048741"/>
    </source>
</evidence>
<gene>
    <name evidence="13" type="ORF">GCM10007043_23230</name>
</gene>
<evidence type="ECO:0000256" key="11">
    <source>
        <dbReference type="PIRSR" id="PIRSR001589-3"/>
    </source>
</evidence>
<evidence type="ECO:0000256" key="9">
    <source>
        <dbReference type="PIRSR" id="PIRSR001589-1"/>
    </source>
</evidence>
<dbReference type="GO" id="GO:0006529">
    <property type="term" value="P:asparagine biosynthetic process"/>
    <property type="evidence" value="ECO:0007669"/>
    <property type="project" value="UniProtKB-KW"/>
</dbReference>
<dbReference type="InterPro" id="IPR033738">
    <property type="entry name" value="AsnB_N"/>
</dbReference>
<organism evidence="13 14">
    <name type="scientific">Calditerricola satsumensis</name>
    <dbReference type="NCBI Taxonomy" id="373054"/>
    <lineage>
        <taxon>Bacteria</taxon>
        <taxon>Bacillati</taxon>
        <taxon>Bacillota</taxon>
        <taxon>Bacilli</taxon>
        <taxon>Bacillales</taxon>
        <taxon>Bacillaceae</taxon>
        <taxon>Calditerricola</taxon>
    </lineage>
</organism>
<dbReference type="GO" id="GO:0004066">
    <property type="term" value="F:asparagine synthase (glutamine-hydrolyzing) activity"/>
    <property type="evidence" value="ECO:0007669"/>
    <property type="project" value="UniProtKB-EC"/>
</dbReference>
<dbReference type="NCBIfam" id="TIGR01536">
    <property type="entry name" value="asn_synth_AEB"/>
    <property type="match status" value="1"/>
</dbReference>
<evidence type="ECO:0000256" key="4">
    <source>
        <dbReference type="ARBA" id="ARBA00022741"/>
    </source>
</evidence>
<name>A0A8J3BAW7_9BACI</name>
<dbReference type="PROSITE" id="PS51278">
    <property type="entry name" value="GATASE_TYPE_2"/>
    <property type="match status" value="1"/>
</dbReference>
<dbReference type="SUPFAM" id="SSF56235">
    <property type="entry name" value="N-terminal nucleophile aminohydrolases (Ntn hydrolases)"/>
    <property type="match status" value="1"/>
</dbReference>
<evidence type="ECO:0000256" key="2">
    <source>
        <dbReference type="ARBA" id="ARBA00005752"/>
    </source>
</evidence>
<evidence type="ECO:0000313" key="14">
    <source>
        <dbReference type="Proteomes" id="UP000637720"/>
    </source>
</evidence>
<evidence type="ECO:0000256" key="5">
    <source>
        <dbReference type="ARBA" id="ARBA00022840"/>
    </source>
</evidence>
<evidence type="ECO:0000256" key="10">
    <source>
        <dbReference type="PIRSR" id="PIRSR001589-2"/>
    </source>
</evidence>
<dbReference type="GO" id="GO:0005829">
    <property type="term" value="C:cytosol"/>
    <property type="evidence" value="ECO:0007669"/>
    <property type="project" value="TreeGrafter"/>
</dbReference>
<dbReference type="InterPro" id="IPR014729">
    <property type="entry name" value="Rossmann-like_a/b/a_fold"/>
</dbReference>
<evidence type="ECO:0000256" key="3">
    <source>
        <dbReference type="ARBA" id="ARBA00012737"/>
    </source>
</evidence>
<feature type="binding site" evidence="10">
    <location>
        <position position="294"/>
    </location>
    <ligand>
        <name>ATP</name>
        <dbReference type="ChEBI" id="CHEBI:30616"/>
    </ligand>
</feature>
<keyword evidence="9" id="KW-0028">Amino-acid biosynthesis</keyword>
<comment type="catalytic activity">
    <reaction evidence="8">
        <text>L-aspartate + L-glutamine + ATP + H2O = L-asparagine + L-glutamate + AMP + diphosphate + H(+)</text>
        <dbReference type="Rhea" id="RHEA:12228"/>
        <dbReference type="ChEBI" id="CHEBI:15377"/>
        <dbReference type="ChEBI" id="CHEBI:15378"/>
        <dbReference type="ChEBI" id="CHEBI:29985"/>
        <dbReference type="ChEBI" id="CHEBI:29991"/>
        <dbReference type="ChEBI" id="CHEBI:30616"/>
        <dbReference type="ChEBI" id="CHEBI:33019"/>
        <dbReference type="ChEBI" id="CHEBI:58048"/>
        <dbReference type="ChEBI" id="CHEBI:58359"/>
        <dbReference type="ChEBI" id="CHEBI:456215"/>
        <dbReference type="EC" id="6.3.5.4"/>
    </reaction>
</comment>
<dbReference type="EC" id="6.3.5.4" evidence="3"/>
<feature type="site" description="Important for beta-aspartyl-AMP intermediate formation" evidence="11">
    <location>
        <position position="379"/>
    </location>
</feature>
<dbReference type="EMBL" id="BMOF01000085">
    <property type="protein sequence ID" value="GGK08503.1"/>
    <property type="molecule type" value="Genomic_DNA"/>
</dbReference>
<feature type="active site" description="For GATase activity" evidence="9">
    <location>
        <position position="2"/>
    </location>
</feature>
<comment type="caution">
    <text evidence="13">The sequence shown here is derived from an EMBL/GenBank/DDBJ whole genome shotgun (WGS) entry which is preliminary data.</text>
</comment>
<dbReference type="CDD" id="cd01991">
    <property type="entry name" value="Asn_synthase_B_C"/>
    <property type="match status" value="1"/>
</dbReference>
<dbReference type="Pfam" id="PF13537">
    <property type="entry name" value="GATase_7"/>
    <property type="match status" value="1"/>
</dbReference>
<feature type="binding site" evidence="10">
    <location>
        <begin position="377"/>
        <end position="378"/>
    </location>
    <ligand>
        <name>ATP</name>
        <dbReference type="ChEBI" id="CHEBI:30616"/>
    </ligand>
</feature>
<reference evidence="13" key="2">
    <citation type="submission" date="2020-09" db="EMBL/GenBank/DDBJ databases">
        <authorList>
            <person name="Sun Q."/>
            <person name="Ohkuma M."/>
        </authorList>
    </citation>
    <scope>NUCLEOTIDE SEQUENCE</scope>
    <source>
        <strain evidence="13">JCM 14719</strain>
    </source>
</reference>
<dbReference type="Gene3D" id="3.60.20.10">
    <property type="entry name" value="Glutamine Phosphoribosylpyrophosphate, subunit 1, domain 1"/>
    <property type="match status" value="1"/>
</dbReference>
<keyword evidence="7 9" id="KW-0315">Glutamine amidotransferase</keyword>
<reference evidence="13" key="1">
    <citation type="journal article" date="2014" name="Int. J. Syst. Evol. Microbiol.">
        <title>Complete genome sequence of Corynebacterium casei LMG S-19264T (=DSM 44701T), isolated from a smear-ripened cheese.</title>
        <authorList>
            <consortium name="US DOE Joint Genome Institute (JGI-PGF)"/>
            <person name="Walter F."/>
            <person name="Albersmeier A."/>
            <person name="Kalinowski J."/>
            <person name="Ruckert C."/>
        </authorList>
    </citation>
    <scope>NUCLEOTIDE SEQUENCE</scope>
    <source>
        <strain evidence="13">JCM 14719</strain>
    </source>
</reference>
<feature type="domain" description="Glutamine amidotransferase type-2" evidence="12">
    <location>
        <begin position="2"/>
        <end position="216"/>
    </location>
</feature>
<dbReference type="PIRSF" id="PIRSF001589">
    <property type="entry name" value="Asn_synthetase_glu-h"/>
    <property type="match status" value="1"/>
</dbReference>
<evidence type="ECO:0000259" key="12">
    <source>
        <dbReference type="PROSITE" id="PS51278"/>
    </source>
</evidence>
<evidence type="ECO:0000256" key="7">
    <source>
        <dbReference type="ARBA" id="ARBA00022962"/>
    </source>
</evidence>
<keyword evidence="4 10" id="KW-0547">Nucleotide-binding</keyword>
<dbReference type="RefSeq" id="WP_188818225.1">
    <property type="nucleotide sequence ID" value="NZ_BMOF01000085.1"/>
</dbReference>
<feature type="binding site" evidence="10">
    <location>
        <position position="102"/>
    </location>
    <ligand>
        <name>L-glutamine</name>
        <dbReference type="ChEBI" id="CHEBI:58359"/>
    </ligand>
</feature>
<dbReference type="PANTHER" id="PTHR43284">
    <property type="entry name" value="ASPARAGINE SYNTHETASE (GLUTAMINE-HYDROLYZING)"/>
    <property type="match status" value="1"/>
</dbReference>
<feature type="binding site" evidence="10">
    <location>
        <position position="263"/>
    </location>
    <ligand>
        <name>ATP</name>
        <dbReference type="ChEBI" id="CHEBI:30616"/>
    </ligand>
</feature>
<comment type="similarity">
    <text evidence="2">Belongs to the asparagine synthetase family.</text>
</comment>
<evidence type="ECO:0000256" key="6">
    <source>
        <dbReference type="ARBA" id="ARBA00022888"/>
    </source>
</evidence>
<dbReference type="InterPro" id="IPR017932">
    <property type="entry name" value="GATase_2_dom"/>
</dbReference>
<dbReference type="InterPro" id="IPR006426">
    <property type="entry name" value="Asn_synth_AEB"/>
</dbReference>
<dbReference type="GO" id="GO:0005524">
    <property type="term" value="F:ATP binding"/>
    <property type="evidence" value="ECO:0007669"/>
    <property type="project" value="UniProtKB-KW"/>
</dbReference>
<keyword evidence="6 9" id="KW-0061">Asparagine biosynthesis</keyword>
<evidence type="ECO:0000256" key="1">
    <source>
        <dbReference type="ARBA" id="ARBA00005187"/>
    </source>
</evidence>
<accession>A0A8J3BAW7</accession>
<sequence>MCGIAGWIDWERDLRHERHVLQAMADALTHRGPDAEGAWVSARAGLVHRRLIVVDPEGGTQPMVRKKGDQTYVLVYNGELYNTAELQQALTARGHRLFTRSDTEALLVSYLEWGPACVERLNGIFAFAIWDVAREELFLARDRLGVKPLFFAQRGSSFVFASELKGLLAHPAVEPVIDAEGLAEIFVMGPSRTPGHGVFRQVRELKPGWQMIVSRHRIVERPYWQLESAPHPDDFPTTVARVRDLVQDAVERQLVSDVPLCTLLSGGLDSSAITAFAARALTRDGRGPLHTWSIDYVDNDRYFRPTAFQPNPDAPWVARVANALGTVHHAVLLDTSELVSALQDAVVARDLPGMADVDASLLLFSKAIKEKATVGLSGECADEVFGGYPWFYREEARNAGTFPWMRNLAARIRLFSKELVDLVQPEVYLARRYQEALDEVPRLPGEPPADAKVRELFYLNLTRWMPTLLDRKDRMSMAAGLELRVPFCDHRLVEYLWNVPWAMKFYRQREKGLLRHALEGILPADVLWRKKSPYPKTHHPLYWEAVKQWTLSVLEDPESPLRPFLNTAAVREWANQDSSAPDLPLFGQLMGRPQFFAYLAQVDHWMRTYNVRVL</sequence>
<keyword evidence="14" id="KW-1185">Reference proteome</keyword>
<proteinExistence type="inferred from homology"/>
<dbReference type="SUPFAM" id="SSF52402">
    <property type="entry name" value="Adenine nucleotide alpha hydrolases-like"/>
    <property type="match status" value="1"/>
</dbReference>
<evidence type="ECO:0000313" key="13">
    <source>
        <dbReference type="EMBL" id="GGK08503.1"/>
    </source>
</evidence>
<dbReference type="AlphaFoldDB" id="A0A8J3BAW7"/>
<keyword evidence="5 10" id="KW-0067">ATP-binding</keyword>
<comment type="pathway">
    <text evidence="1">Amino-acid biosynthesis; L-asparagine biosynthesis; L-asparagine from L-aspartate (L-Gln route): step 1/1.</text>
</comment>
<protein>
    <recommendedName>
        <fullName evidence="3">asparagine synthase (glutamine-hydrolyzing)</fullName>
        <ecNumber evidence="3">6.3.5.4</ecNumber>
    </recommendedName>
</protein>
<dbReference type="InterPro" id="IPR051786">
    <property type="entry name" value="ASN_synthetase/amidase"/>
</dbReference>
<dbReference type="InterPro" id="IPR029055">
    <property type="entry name" value="Ntn_hydrolases_N"/>
</dbReference>
<dbReference type="CDD" id="cd00712">
    <property type="entry name" value="AsnB"/>
    <property type="match status" value="1"/>
</dbReference>
<dbReference type="PANTHER" id="PTHR43284:SF1">
    <property type="entry name" value="ASPARAGINE SYNTHETASE"/>
    <property type="match status" value="1"/>
</dbReference>
<dbReference type="InterPro" id="IPR001962">
    <property type="entry name" value="Asn_synthase"/>
</dbReference>